<organism evidence="2 3">
    <name type="scientific">Chungangia koreensis</name>
    <dbReference type="NCBI Taxonomy" id="752657"/>
    <lineage>
        <taxon>Bacteria</taxon>
        <taxon>Bacillati</taxon>
        <taxon>Bacillota</taxon>
        <taxon>Bacilli</taxon>
        <taxon>Lactobacillales</taxon>
        <taxon>Chungangia</taxon>
    </lineage>
</organism>
<gene>
    <name evidence="2" type="ORF">ACFOZY_10125</name>
</gene>
<dbReference type="InterPro" id="IPR025623">
    <property type="entry name" value="YusW"/>
</dbReference>
<feature type="signal peptide" evidence="1">
    <location>
        <begin position="1"/>
        <end position="20"/>
    </location>
</feature>
<reference evidence="3" key="1">
    <citation type="journal article" date="2019" name="Int. J. Syst. Evol. Microbiol.">
        <title>The Global Catalogue of Microorganisms (GCM) 10K type strain sequencing project: providing services to taxonomists for standard genome sequencing and annotation.</title>
        <authorList>
            <consortium name="The Broad Institute Genomics Platform"/>
            <consortium name="The Broad Institute Genome Sequencing Center for Infectious Disease"/>
            <person name="Wu L."/>
            <person name="Ma J."/>
        </authorList>
    </citation>
    <scope>NUCLEOTIDE SEQUENCE [LARGE SCALE GENOMIC DNA]</scope>
    <source>
        <strain evidence="3">CCUG 59778</strain>
    </source>
</reference>
<dbReference type="RefSeq" id="WP_378154985.1">
    <property type="nucleotide sequence ID" value="NZ_JBHSEC010000019.1"/>
</dbReference>
<accession>A0ABV8X739</accession>
<protein>
    <submittedName>
        <fullName evidence="2">YusW family protein</fullName>
    </submittedName>
</protein>
<comment type="caution">
    <text evidence="2">The sequence shown here is derived from an EMBL/GenBank/DDBJ whole genome shotgun (WGS) entry which is preliminary data.</text>
</comment>
<keyword evidence="3" id="KW-1185">Reference proteome</keyword>
<evidence type="ECO:0000256" key="1">
    <source>
        <dbReference type="SAM" id="SignalP"/>
    </source>
</evidence>
<dbReference type="Pfam" id="PF14039">
    <property type="entry name" value="YusW"/>
    <property type="match status" value="1"/>
</dbReference>
<evidence type="ECO:0000313" key="3">
    <source>
        <dbReference type="Proteomes" id="UP001595817"/>
    </source>
</evidence>
<feature type="chain" id="PRO_5046910295" evidence="1">
    <location>
        <begin position="21"/>
        <end position="147"/>
    </location>
</feature>
<proteinExistence type="predicted"/>
<keyword evidence="1" id="KW-0732">Signal</keyword>
<evidence type="ECO:0000313" key="2">
    <source>
        <dbReference type="EMBL" id="MFC4410770.1"/>
    </source>
</evidence>
<dbReference type="PROSITE" id="PS51257">
    <property type="entry name" value="PROKAR_LIPOPROTEIN"/>
    <property type="match status" value="1"/>
</dbReference>
<dbReference type="Proteomes" id="UP001595817">
    <property type="component" value="Unassembled WGS sequence"/>
</dbReference>
<sequence length="147" mass="16689">MKYKRVSLIALIFLSIILFAACGGGNATNVDSTTNASQSSTFNYNFRSFDLDIDTVDQRDAVEVSYEEEKNGYEAEYKNKMANLNLRNEKAMEQLDSIFSSLKIDPNSTDEEVIQRVSEAFGGVNFTEFELEVEYKDGGEREYISRK</sequence>
<dbReference type="EMBL" id="JBHSEC010000019">
    <property type="protein sequence ID" value="MFC4410770.1"/>
    <property type="molecule type" value="Genomic_DNA"/>
</dbReference>
<name>A0ABV8X739_9LACT</name>